<proteinExistence type="predicted"/>
<dbReference type="InterPro" id="IPR000182">
    <property type="entry name" value="GNAT_dom"/>
</dbReference>
<dbReference type="Pfam" id="PF00795">
    <property type="entry name" value="CN_hydrolase"/>
    <property type="match status" value="1"/>
</dbReference>
<dbReference type="CDD" id="cd07197">
    <property type="entry name" value="nitrilase"/>
    <property type="match status" value="1"/>
</dbReference>
<keyword evidence="4" id="KW-0012">Acyltransferase</keyword>
<dbReference type="RefSeq" id="WP_158360220.1">
    <property type="nucleotide sequence ID" value="NZ_JAOQJF010000051.1"/>
</dbReference>
<dbReference type="InterPro" id="IPR003010">
    <property type="entry name" value="C-N_Hydrolase"/>
</dbReference>
<feature type="domain" description="N-acetyltransferase" evidence="3">
    <location>
        <begin position="20"/>
        <end position="173"/>
    </location>
</feature>
<dbReference type="CDD" id="cd04301">
    <property type="entry name" value="NAT_SF"/>
    <property type="match status" value="1"/>
</dbReference>
<comment type="caution">
    <text evidence="4">The sequence shown here is derived from an EMBL/GenBank/DDBJ whole genome shotgun (WGS) entry which is preliminary data.</text>
</comment>
<name>A0ABT2V361_9FIRM</name>
<dbReference type="InterPro" id="IPR036526">
    <property type="entry name" value="C-N_Hydrolase_sf"/>
</dbReference>
<dbReference type="InterPro" id="IPR050345">
    <property type="entry name" value="Aliph_Amidase/BUP"/>
</dbReference>
<dbReference type="Gene3D" id="3.60.110.10">
    <property type="entry name" value="Carbon-nitrogen hydrolase"/>
    <property type="match status" value="1"/>
</dbReference>
<dbReference type="PANTHER" id="PTHR43674">
    <property type="entry name" value="NITRILASE C965.09-RELATED"/>
    <property type="match status" value="1"/>
</dbReference>
<evidence type="ECO:0000259" key="2">
    <source>
        <dbReference type="PROSITE" id="PS50263"/>
    </source>
</evidence>
<dbReference type="PROSITE" id="PS51186">
    <property type="entry name" value="GNAT"/>
    <property type="match status" value="1"/>
</dbReference>
<dbReference type="PROSITE" id="PS50263">
    <property type="entry name" value="CN_HYDROLASE"/>
    <property type="match status" value="1"/>
</dbReference>
<keyword evidence="1" id="KW-0378">Hydrolase</keyword>
<feature type="domain" description="CN hydrolase" evidence="2">
    <location>
        <begin position="175"/>
        <end position="422"/>
    </location>
</feature>
<dbReference type="SUPFAM" id="SSF56317">
    <property type="entry name" value="Carbon-nitrogen hydrolase"/>
    <property type="match status" value="1"/>
</dbReference>
<sequence>MKREYFLTTERLGFSWWTGEDLELANGLWEDPQVCRYICAAGQFSDDEVRKRLALEMENGQHHHVQYWPVFELETGRLAGCCGLRTHGSRTYELGIHLKPEFWGRGIAAEACRAAIWYAFGELDAEGLFAGHHPDNQRSGKLLERLGFVYTGNEFYSPTGLYHPSYEKRRGRRSLKTALLQILPGNSLEENLEKGLFWCREAKKAGADLALFPEMWSSGYDIPESVEELEHKAVAADGPFVKVFANAARELSMAIGITILEQYPEGPRNTLLLLDRHGECVLSYAKVHTCDFGDECRLTPGEGFHTADLDTEAGAVRVGAMICYDREFPESARILMLMGAEIVLVPNACPMEINRLSQLRGRAYENMIGIATCNYPQGKPDCNGHSSAFDGVAYLPGEEGSRDMCILEADGEEGLWLAEFDLELLRSYRRQEVHGNAYRRPELYGLLTEDTVRPPFVRKDRRKPVL</sequence>
<dbReference type="Pfam" id="PF13302">
    <property type="entry name" value="Acetyltransf_3"/>
    <property type="match status" value="1"/>
</dbReference>
<keyword evidence="5" id="KW-1185">Reference proteome</keyword>
<protein>
    <submittedName>
        <fullName evidence="4">GNAT family N-acetyltransferase</fullName>
        <ecNumber evidence="4">2.3.1.-</ecNumber>
    </submittedName>
</protein>
<dbReference type="EC" id="2.3.1.-" evidence="4"/>
<dbReference type="InterPro" id="IPR016181">
    <property type="entry name" value="Acyl_CoA_acyltransferase"/>
</dbReference>
<gene>
    <name evidence="4" type="ORF">OCV69_15620</name>
</gene>
<dbReference type="EMBL" id="JAOQJF010000051">
    <property type="protein sequence ID" value="MCU6801333.1"/>
    <property type="molecule type" value="Genomic_DNA"/>
</dbReference>
<keyword evidence="4" id="KW-0808">Transferase</keyword>
<dbReference type="PANTHER" id="PTHR43674:SF2">
    <property type="entry name" value="BETA-UREIDOPROPIONASE"/>
    <property type="match status" value="1"/>
</dbReference>
<reference evidence="4 5" key="1">
    <citation type="journal article" date="2021" name="ISME Commun">
        <title>Automated analysis of genomic sequences facilitates high-throughput and comprehensive description of bacteria.</title>
        <authorList>
            <person name="Hitch T.C.A."/>
        </authorList>
    </citation>
    <scope>NUCLEOTIDE SEQUENCE [LARGE SCALE GENOMIC DNA]</scope>
    <source>
        <strain evidence="5">f_CCE</strain>
    </source>
</reference>
<accession>A0ABT2V361</accession>
<dbReference type="SUPFAM" id="SSF55729">
    <property type="entry name" value="Acyl-CoA N-acyltransferases (Nat)"/>
    <property type="match status" value="1"/>
</dbReference>
<evidence type="ECO:0000313" key="5">
    <source>
        <dbReference type="Proteomes" id="UP001652395"/>
    </source>
</evidence>
<evidence type="ECO:0000256" key="1">
    <source>
        <dbReference type="ARBA" id="ARBA00022801"/>
    </source>
</evidence>
<organism evidence="4 5">
    <name type="scientific">Alitiscatomonas aceti</name>
    <dbReference type="NCBI Taxonomy" id="2981724"/>
    <lineage>
        <taxon>Bacteria</taxon>
        <taxon>Bacillati</taxon>
        <taxon>Bacillota</taxon>
        <taxon>Clostridia</taxon>
        <taxon>Lachnospirales</taxon>
        <taxon>Lachnospiraceae</taxon>
        <taxon>Alitiscatomonas</taxon>
    </lineage>
</organism>
<dbReference type="Proteomes" id="UP001652395">
    <property type="component" value="Unassembled WGS sequence"/>
</dbReference>
<dbReference type="Gene3D" id="3.40.630.30">
    <property type="match status" value="1"/>
</dbReference>
<evidence type="ECO:0000313" key="4">
    <source>
        <dbReference type="EMBL" id="MCU6801333.1"/>
    </source>
</evidence>
<evidence type="ECO:0000259" key="3">
    <source>
        <dbReference type="PROSITE" id="PS51186"/>
    </source>
</evidence>
<dbReference type="GO" id="GO:0016746">
    <property type="term" value="F:acyltransferase activity"/>
    <property type="evidence" value="ECO:0007669"/>
    <property type="project" value="UniProtKB-KW"/>
</dbReference>